<evidence type="ECO:0000256" key="2">
    <source>
        <dbReference type="ARBA" id="ARBA00005184"/>
    </source>
</evidence>
<protein>
    <recommendedName>
        <fullName evidence="4 11">Pectinesterase</fullName>
        <ecNumber evidence="4 11">3.1.1.11</ecNumber>
    </recommendedName>
</protein>
<evidence type="ECO:0000256" key="8">
    <source>
        <dbReference type="ARBA" id="ARBA00023085"/>
    </source>
</evidence>
<evidence type="ECO:0000256" key="7">
    <source>
        <dbReference type="ARBA" id="ARBA00022801"/>
    </source>
</evidence>
<keyword evidence="7 11" id="KW-0378">Hydrolase</keyword>
<comment type="catalytic activity">
    <reaction evidence="9 11">
        <text>[(1-&gt;4)-alpha-D-galacturonosyl methyl ester](n) + n H2O = [(1-&gt;4)-alpha-D-galacturonosyl](n) + n methanol + n H(+)</text>
        <dbReference type="Rhea" id="RHEA:22380"/>
        <dbReference type="Rhea" id="RHEA-COMP:14570"/>
        <dbReference type="Rhea" id="RHEA-COMP:14573"/>
        <dbReference type="ChEBI" id="CHEBI:15377"/>
        <dbReference type="ChEBI" id="CHEBI:15378"/>
        <dbReference type="ChEBI" id="CHEBI:17790"/>
        <dbReference type="ChEBI" id="CHEBI:140522"/>
        <dbReference type="ChEBI" id="CHEBI:140523"/>
        <dbReference type="EC" id="3.1.1.11"/>
    </reaction>
</comment>
<feature type="domain" description="Pectinesterase catalytic" evidence="12">
    <location>
        <begin position="30"/>
        <end position="304"/>
    </location>
</feature>
<dbReference type="UniPathway" id="UPA00545">
    <property type="reaction ID" value="UER00823"/>
</dbReference>
<evidence type="ECO:0000313" key="13">
    <source>
        <dbReference type="EMBL" id="RDW80203.1"/>
    </source>
</evidence>
<proteinExistence type="inferred from homology"/>
<keyword evidence="8 11" id="KW-0063">Aspartyl esterase</keyword>
<evidence type="ECO:0000256" key="9">
    <source>
        <dbReference type="ARBA" id="ARBA00047928"/>
    </source>
</evidence>
<dbReference type="EMBL" id="PDLM01000004">
    <property type="protein sequence ID" value="RDW80203.1"/>
    <property type="molecule type" value="Genomic_DNA"/>
</dbReference>
<evidence type="ECO:0000256" key="5">
    <source>
        <dbReference type="ARBA" id="ARBA00022525"/>
    </source>
</evidence>
<dbReference type="PROSITE" id="PS00503">
    <property type="entry name" value="PECTINESTERASE_2"/>
    <property type="match status" value="1"/>
</dbReference>
<evidence type="ECO:0000256" key="1">
    <source>
        <dbReference type="ARBA" id="ARBA00004613"/>
    </source>
</evidence>
<dbReference type="InterPro" id="IPR000070">
    <property type="entry name" value="Pectinesterase_cat"/>
</dbReference>
<evidence type="ECO:0000256" key="3">
    <source>
        <dbReference type="ARBA" id="ARBA00008891"/>
    </source>
</evidence>
<comment type="pathway">
    <text evidence="2 11">Glycan metabolism; pectin degradation; 2-dehydro-3-deoxy-D-gluconate from pectin: step 1/5.</text>
</comment>
<evidence type="ECO:0000313" key="14">
    <source>
        <dbReference type="Proteomes" id="UP000256645"/>
    </source>
</evidence>
<keyword evidence="11" id="KW-0961">Cell wall biogenesis/degradation</keyword>
<comment type="subcellular location">
    <subcellularLocation>
        <location evidence="1 11">Secreted</location>
    </subcellularLocation>
</comment>
<dbReference type="InterPro" id="IPR033131">
    <property type="entry name" value="Pectinesterase_Asp_AS"/>
</dbReference>
<feature type="active site" evidence="10">
    <location>
        <position position="186"/>
    </location>
</feature>
<dbReference type="GO" id="GO:0005576">
    <property type="term" value="C:extracellular region"/>
    <property type="evidence" value="ECO:0007669"/>
    <property type="project" value="UniProtKB-SubCell"/>
</dbReference>
<feature type="chain" id="PRO_5017496980" description="Pectinesterase" evidence="11">
    <location>
        <begin position="18"/>
        <end position="332"/>
    </location>
</feature>
<evidence type="ECO:0000259" key="12">
    <source>
        <dbReference type="Pfam" id="PF01095"/>
    </source>
</evidence>
<gene>
    <name evidence="13" type="ORF">BP6252_04841</name>
</gene>
<keyword evidence="5 11" id="KW-0964">Secreted</keyword>
<dbReference type="AlphaFoldDB" id="A0A3D8S1L7"/>
<evidence type="ECO:0000256" key="11">
    <source>
        <dbReference type="RuleBase" id="RU000589"/>
    </source>
</evidence>
<name>A0A3D8S1L7_9HELO</name>
<dbReference type="InterPro" id="IPR011050">
    <property type="entry name" value="Pectin_lyase_fold/virulence"/>
</dbReference>
<dbReference type="EC" id="3.1.1.11" evidence="4 11"/>
<evidence type="ECO:0000256" key="6">
    <source>
        <dbReference type="ARBA" id="ARBA00022729"/>
    </source>
</evidence>
<sequence>MLVLSTFFAALLPVVLAGSRTTAPSGCLVVSKSASSGQYSTVQKAVTALSTTSTSAQCIFIKSGTYSEQVYIPARKAVLTLYGETTATGSYTSNTVTITHKAALADSANDDATATVRNWAANTKFYNLNIVNTYGQAASDGQALALSAYGSGQGYYGCQFSSFQDTILAEQGLQVYAQCEIIGAVDFIFGQSAQAWFHKVDIRVLATSFGTITASGRDSSSSSSIYVINKSTIAAKSGVTVAAGSYYLGRPWEPYAKVVVQDTSMTAVINSAGWTPWSSSVSTANVVFEEYGNTGTGASGTRKIGKKISAPVTIASVLGSSYATWVDSNYVD</sequence>
<dbReference type="Gene3D" id="2.160.20.10">
    <property type="entry name" value="Single-stranded right-handed beta-helix, Pectin lyase-like"/>
    <property type="match status" value="1"/>
</dbReference>
<comment type="similarity">
    <text evidence="3">Belongs to the pectinesterase family.</text>
</comment>
<accession>A0A3D8S1L7</accession>
<dbReference type="FunFam" id="2.160.20.10:FF:000014">
    <property type="entry name" value="Pectinesterase"/>
    <property type="match status" value="1"/>
</dbReference>
<keyword evidence="14" id="KW-1185">Reference proteome</keyword>
<feature type="signal peptide" evidence="11">
    <location>
        <begin position="1"/>
        <end position="17"/>
    </location>
</feature>
<dbReference type="GO" id="GO:0030599">
    <property type="term" value="F:pectinesterase activity"/>
    <property type="evidence" value="ECO:0007669"/>
    <property type="project" value="UniProtKB-UniRule"/>
</dbReference>
<dbReference type="STRING" id="1849047.A0A3D8S1L7"/>
<dbReference type="Pfam" id="PF01095">
    <property type="entry name" value="Pectinesterase"/>
    <property type="match status" value="1"/>
</dbReference>
<dbReference type="GO" id="GO:0045490">
    <property type="term" value="P:pectin catabolic process"/>
    <property type="evidence" value="ECO:0007669"/>
    <property type="project" value="UniProtKB-UniRule"/>
</dbReference>
<comment type="caution">
    <text evidence="13">The sequence shown here is derived from an EMBL/GenBank/DDBJ whole genome shotgun (WGS) entry which is preliminary data.</text>
</comment>
<dbReference type="GO" id="GO:0042545">
    <property type="term" value="P:cell wall modification"/>
    <property type="evidence" value="ECO:0007669"/>
    <property type="project" value="UniProtKB-UniRule"/>
</dbReference>
<keyword evidence="6 11" id="KW-0732">Signal</keyword>
<dbReference type="SUPFAM" id="SSF51126">
    <property type="entry name" value="Pectin lyase-like"/>
    <property type="match status" value="1"/>
</dbReference>
<organism evidence="13 14">
    <name type="scientific">Coleophoma cylindrospora</name>
    <dbReference type="NCBI Taxonomy" id="1849047"/>
    <lineage>
        <taxon>Eukaryota</taxon>
        <taxon>Fungi</taxon>
        <taxon>Dikarya</taxon>
        <taxon>Ascomycota</taxon>
        <taxon>Pezizomycotina</taxon>
        <taxon>Leotiomycetes</taxon>
        <taxon>Helotiales</taxon>
        <taxon>Dermateaceae</taxon>
        <taxon>Coleophoma</taxon>
    </lineage>
</organism>
<dbReference type="InterPro" id="IPR012334">
    <property type="entry name" value="Pectin_lyas_fold"/>
</dbReference>
<reference evidence="13 14" key="1">
    <citation type="journal article" date="2018" name="IMA Fungus">
        <title>IMA Genome-F 9: Draft genome sequence of Annulohypoxylon stygium, Aspergillus mulundensis, Berkeleyomyces basicola (syn. Thielaviopsis basicola), Ceratocystis smalleyi, two Cercospora beticola strains, Coleophoma cylindrospora, Fusarium fracticaudum, Phialophora cf. hyalina, and Morchella septimelata.</title>
        <authorList>
            <person name="Wingfield B.D."/>
            <person name="Bills G.F."/>
            <person name="Dong Y."/>
            <person name="Huang W."/>
            <person name="Nel W.J."/>
            <person name="Swalarsk-Parry B.S."/>
            <person name="Vaghefi N."/>
            <person name="Wilken P.M."/>
            <person name="An Z."/>
            <person name="de Beer Z.W."/>
            <person name="De Vos L."/>
            <person name="Chen L."/>
            <person name="Duong T.A."/>
            <person name="Gao Y."/>
            <person name="Hammerbacher A."/>
            <person name="Kikkert J.R."/>
            <person name="Li Y."/>
            <person name="Li H."/>
            <person name="Li K."/>
            <person name="Li Q."/>
            <person name="Liu X."/>
            <person name="Ma X."/>
            <person name="Naidoo K."/>
            <person name="Pethybridge S.J."/>
            <person name="Sun J."/>
            <person name="Steenkamp E.T."/>
            <person name="van der Nest M.A."/>
            <person name="van Wyk S."/>
            <person name="Wingfield M.J."/>
            <person name="Xiong C."/>
            <person name="Yue Q."/>
            <person name="Zhang X."/>
        </authorList>
    </citation>
    <scope>NUCLEOTIDE SEQUENCE [LARGE SCALE GENOMIC DNA]</scope>
    <source>
        <strain evidence="13 14">BP6252</strain>
    </source>
</reference>
<dbReference type="Proteomes" id="UP000256645">
    <property type="component" value="Unassembled WGS sequence"/>
</dbReference>
<comment type="function">
    <text evidence="11">Involved in maceration and soft-rotting of plant tissue.</text>
</comment>
<dbReference type="PANTHER" id="PTHR31321:SF127">
    <property type="entry name" value="PECTINESTERASE"/>
    <property type="match status" value="1"/>
</dbReference>
<evidence type="ECO:0000256" key="10">
    <source>
        <dbReference type="PROSITE-ProRule" id="PRU10040"/>
    </source>
</evidence>
<dbReference type="OrthoDB" id="1546079at2759"/>
<evidence type="ECO:0000256" key="4">
    <source>
        <dbReference type="ARBA" id="ARBA00013229"/>
    </source>
</evidence>
<dbReference type="PANTHER" id="PTHR31321">
    <property type="entry name" value="ACYL-COA THIOESTER HYDROLASE YBHC-RELATED"/>
    <property type="match status" value="1"/>
</dbReference>